<evidence type="ECO:0000256" key="3">
    <source>
        <dbReference type="ARBA" id="ARBA00022448"/>
    </source>
</evidence>
<dbReference type="InterPro" id="IPR016152">
    <property type="entry name" value="PTrfase/Anion_transptr"/>
</dbReference>
<evidence type="ECO:0000259" key="15">
    <source>
        <dbReference type="PROSITE" id="PS51099"/>
    </source>
</evidence>
<dbReference type="STRING" id="1423730.FC75_GL000509"/>
<feature type="transmembrane region" description="Helical" evidence="13">
    <location>
        <begin position="629"/>
        <end position="649"/>
    </location>
</feature>
<evidence type="ECO:0000259" key="16">
    <source>
        <dbReference type="PROSITE" id="PS51104"/>
    </source>
</evidence>
<dbReference type="AlphaFoldDB" id="A0A0R2F331"/>
<dbReference type="InterPro" id="IPR003501">
    <property type="entry name" value="PTS_EIIB_2/3"/>
</dbReference>
<evidence type="ECO:0000256" key="10">
    <source>
        <dbReference type="ARBA" id="ARBA00022989"/>
    </source>
</evidence>
<evidence type="ECO:0000313" key="18">
    <source>
        <dbReference type="Proteomes" id="UP000050865"/>
    </source>
</evidence>
<dbReference type="InterPro" id="IPR006327">
    <property type="entry name" value="PTS_IIC_fruc"/>
</dbReference>
<evidence type="ECO:0000256" key="4">
    <source>
        <dbReference type="ARBA" id="ARBA00022475"/>
    </source>
</evidence>
<dbReference type="PANTHER" id="PTHR30505:SF28">
    <property type="entry name" value="PTS SYSTEM 2-O-ALPHA-MANNOSYL-D-GLYCERATE-SPECIFIC EIIABC COMPONENT"/>
    <property type="match status" value="1"/>
</dbReference>
<dbReference type="FunFam" id="3.40.50.2300:FF:000014">
    <property type="entry name" value="PTS system fructose-like transporter subunit IIB"/>
    <property type="match status" value="1"/>
</dbReference>
<feature type="domain" description="PTS EIIA type-2" evidence="14">
    <location>
        <begin position="5"/>
        <end position="149"/>
    </location>
</feature>
<dbReference type="InterPro" id="IPR004715">
    <property type="entry name" value="PTS_IIA_fruc"/>
</dbReference>
<dbReference type="FunFam" id="3.40.930.10:FF:000009">
    <property type="entry name" value="PTS system, fructose specific IIABC component"/>
    <property type="match status" value="1"/>
</dbReference>
<feature type="domain" description="PTS EIIC type-2" evidence="16">
    <location>
        <begin position="316"/>
        <end position="657"/>
    </location>
</feature>
<dbReference type="Gene3D" id="3.40.930.10">
    <property type="entry name" value="Mannitol-specific EII, Chain A"/>
    <property type="match status" value="1"/>
</dbReference>
<reference evidence="17 18" key="1">
    <citation type="journal article" date="2015" name="Genome Announc.">
        <title>Expanding the biotechnology potential of lactobacilli through comparative genomics of 213 strains and associated genera.</title>
        <authorList>
            <person name="Sun Z."/>
            <person name="Harris H.M."/>
            <person name="McCann A."/>
            <person name="Guo C."/>
            <person name="Argimon S."/>
            <person name="Zhang W."/>
            <person name="Yang X."/>
            <person name="Jeffery I.B."/>
            <person name="Cooney J.C."/>
            <person name="Kagawa T.F."/>
            <person name="Liu W."/>
            <person name="Song Y."/>
            <person name="Salvetti E."/>
            <person name="Wrobel A."/>
            <person name="Rasinkangas P."/>
            <person name="Parkhill J."/>
            <person name="Rea M.C."/>
            <person name="O'Sullivan O."/>
            <person name="Ritari J."/>
            <person name="Douillard F.P."/>
            <person name="Paul Ross R."/>
            <person name="Yang R."/>
            <person name="Briner A.E."/>
            <person name="Felis G.E."/>
            <person name="de Vos W.M."/>
            <person name="Barrangou R."/>
            <person name="Klaenhammer T.R."/>
            <person name="Caufield P.W."/>
            <person name="Cui Y."/>
            <person name="Zhang H."/>
            <person name="O'Toole P.W."/>
        </authorList>
    </citation>
    <scope>NUCLEOTIDE SEQUENCE [LARGE SCALE GENOMIC DNA]</scope>
    <source>
        <strain evidence="17 18">DSM 22697</strain>
    </source>
</reference>
<gene>
    <name evidence="17" type="ORF">FC75_GL000509</name>
</gene>
<dbReference type="PROSITE" id="PS51099">
    <property type="entry name" value="PTS_EIIB_TYPE_2"/>
    <property type="match status" value="1"/>
</dbReference>
<dbReference type="InterPro" id="IPR003352">
    <property type="entry name" value="PTS_EIIC"/>
</dbReference>
<dbReference type="RefSeq" id="WP_056989906.1">
    <property type="nucleotide sequence ID" value="NZ_AYZJ01000084.1"/>
</dbReference>
<keyword evidence="6" id="KW-0762">Sugar transport</keyword>
<dbReference type="CDD" id="cd00211">
    <property type="entry name" value="PTS_IIA_fru"/>
    <property type="match status" value="1"/>
</dbReference>
<sequence length="657" mass="69073">MDIRDLLLKNVMIMDLKATDQRGAIDEMVAKYKAEGIIDDDQLYKEDILKREAESTTGIGDGIAMPHAKDKAVKRATVLFAKSEAGIEYHALDGQPVHLFFMIAAPEGANNTHLQALAALSSLLINPDLVAALKKAQTPDEVLQLFGDAQEAKDAKDKADEAKAAKQDAERQAAAAAASAAPAAGKKPFVVAVTACPTGIAHTYMAEAALKEQAEKMGVDIKVETNGSEGVKHKLTAADIDAAVGVIIAADKKVDMPRFDGKHLINRPVIDGIKKPDELIQDTLDEKGPVFHAAGGHTEAAAADDGDEKKTLWSRIYADLMNGVSNMLPFVVGGGIIMAVSFIFENAFGAKSQWFTFTNNLGNYAFSFLVPVLAAYIAVSIGDRPALMPGFVGGYMATIAAASVVHAQNAAGFIGGLAAGFIAGWMIVGLKKLFAGMPHSLDGLKTILFYPVIGLALIGLIMFFVVNPIFAFLNGALINWLEGMGTGNAILVGTILAAMMSIDMGGPFNKAAYTFAIGVYQASGFKDGRWMAAVMIGGMIPPLAIAIAATFFPSKFTNTEHSSAMSNYVLGLTFITEGAIPFAATDPVHVIGSSVIGSAIAGGLTQLFHVNVPAPHGGIVALALTNQKLGFIVSLLVGTAIASLILGFWRPKAKENA</sequence>
<feature type="transmembrane region" description="Helical" evidence="13">
    <location>
        <begin position="448"/>
        <end position="470"/>
    </location>
</feature>
<feature type="transmembrane region" description="Helical" evidence="13">
    <location>
        <begin position="530"/>
        <end position="552"/>
    </location>
</feature>
<dbReference type="GO" id="GO:0090563">
    <property type="term" value="F:protein-phosphocysteine-sugar phosphotransferase activity"/>
    <property type="evidence" value="ECO:0007669"/>
    <property type="project" value="TreeGrafter"/>
</dbReference>
<keyword evidence="12" id="KW-0175">Coiled coil</keyword>
<evidence type="ECO:0000256" key="13">
    <source>
        <dbReference type="SAM" id="Phobius"/>
    </source>
</evidence>
<dbReference type="PATRIC" id="fig|1423730.4.peg.529"/>
<keyword evidence="5" id="KW-0597">Phosphoprotein</keyword>
<keyword evidence="10 13" id="KW-1133">Transmembrane helix</keyword>
<dbReference type="Gene3D" id="3.40.50.2300">
    <property type="match status" value="1"/>
</dbReference>
<dbReference type="NCBIfam" id="TIGR00829">
    <property type="entry name" value="FRU"/>
    <property type="match status" value="1"/>
</dbReference>
<keyword evidence="9 13" id="KW-0812">Transmembrane</keyword>
<dbReference type="Pfam" id="PF02302">
    <property type="entry name" value="PTS_IIB"/>
    <property type="match status" value="1"/>
</dbReference>
<evidence type="ECO:0000256" key="8">
    <source>
        <dbReference type="ARBA" id="ARBA00022683"/>
    </source>
</evidence>
<feature type="domain" description="PTS EIIB type-2" evidence="15">
    <location>
        <begin position="190"/>
        <end position="285"/>
    </location>
</feature>
<dbReference type="InterPro" id="IPR013014">
    <property type="entry name" value="PTS_EIIC_2"/>
</dbReference>
<dbReference type="PROSITE" id="PS51104">
    <property type="entry name" value="PTS_EIIC_TYPE_2"/>
    <property type="match status" value="1"/>
</dbReference>
<evidence type="ECO:0000256" key="6">
    <source>
        <dbReference type="ARBA" id="ARBA00022597"/>
    </source>
</evidence>
<dbReference type="Proteomes" id="UP000050865">
    <property type="component" value="Unassembled WGS sequence"/>
</dbReference>
<dbReference type="InterPro" id="IPR036095">
    <property type="entry name" value="PTS_EIIB-like_sf"/>
</dbReference>
<evidence type="ECO:0000313" key="17">
    <source>
        <dbReference type="EMBL" id="KRN18740.1"/>
    </source>
</evidence>
<dbReference type="PROSITE" id="PS51094">
    <property type="entry name" value="PTS_EIIA_TYPE_2"/>
    <property type="match status" value="1"/>
</dbReference>
<accession>A0A0R2F331</accession>
<organism evidence="17 18">
    <name type="scientific">Lacticaseibacillus camelliae DSM 22697 = JCM 13995</name>
    <dbReference type="NCBI Taxonomy" id="1423730"/>
    <lineage>
        <taxon>Bacteria</taxon>
        <taxon>Bacillati</taxon>
        <taxon>Bacillota</taxon>
        <taxon>Bacilli</taxon>
        <taxon>Lactobacillales</taxon>
        <taxon>Lactobacillaceae</taxon>
        <taxon>Lacticaseibacillus</taxon>
    </lineage>
</organism>
<dbReference type="EMBL" id="AYZJ01000084">
    <property type="protein sequence ID" value="KRN18740.1"/>
    <property type="molecule type" value="Genomic_DNA"/>
</dbReference>
<dbReference type="SUPFAM" id="SSF55804">
    <property type="entry name" value="Phoshotransferase/anion transport protein"/>
    <property type="match status" value="1"/>
</dbReference>
<dbReference type="GO" id="GO:0005737">
    <property type="term" value="C:cytoplasm"/>
    <property type="evidence" value="ECO:0007669"/>
    <property type="project" value="UniProtKB-SubCell"/>
</dbReference>
<comment type="caution">
    <text evidence="17">The sequence shown here is derived from an EMBL/GenBank/DDBJ whole genome shotgun (WGS) entry which is preliminary data.</text>
</comment>
<dbReference type="NCBIfam" id="TIGR00848">
    <property type="entry name" value="fruA"/>
    <property type="match status" value="1"/>
</dbReference>
<dbReference type="InterPro" id="IPR050864">
    <property type="entry name" value="Bacterial_PTS_Sugar_Transport"/>
</dbReference>
<dbReference type="InterPro" id="IPR002178">
    <property type="entry name" value="PTS_EIIA_type-2_dom"/>
</dbReference>
<evidence type="ECO:0000256" key="1">
    <source>
        <dbReference type="ARBA" id="ARBA00004429"/>
    </source>
</evidence>
<comment type="subcellular location">
    <subcellularLocation>
        <location evidence="1">Cell inner membrane</location>
        <topology evidence="1">Multi-pass membrane protein</topology>
    </subcellularLocation>
    <subcellularLocation>
        <location evidence="2">Cytoplasm</location>
    </subcellularLocation>
</comment>
<dbReference type="GO" id="GO:0022877">
    <property type="term" value="F:protein-N(PI)-phosphohistidine-fructose phosphotransferase system transporter activity"/>
    <property type="evidence" value="ECO:0007669"/>
    <property type="project" value="InterPro"/>
</dbReference>
<feature type="transmembrane region" description="Helical" evidence="13">
    <location>
        <begin position="361"/>
        <end position="379"/>
    </location>
</feature>
<keyword evidence="3" id="KW-0813">Transport</keyword>
<evidence type="ECO:0000256" key="2">
    <source>
        <dbReference type="ARBA" id="ARBA00004496"/>
    </source>
</evidence>
<dbReference type="InterPro" id="IPR003353">
    <property type="entry name" value="PTS_IIB_fruc"/>
</dbReference>
<feature type="transmembrane region" description="Helical" evidence="13">
    <location>
        <begin position="590"/>
        <end position="609"/>
    </location>
</feature>
<evidence type="ECO:0000256" key="9">
    <source>
        <dbReference type="ARBA" id="ARBA00022692"/>
    </source>
</evidence>
<dbReference type="CDD" id="cd05569">
    <property type="entry name" value="PTS_IIB_fructose"/>
    <property type="match status" value="1"/>
</dbReference>
<dbReference type="PROSITE" id="PS00372">
    <property type="entry name" value="PTS_EIIA_TYPE_2_HIS"/>
    <property type="match status" value="1"/>
</dbReference>
<feature type="transmembrane region" description="Helical" evidence="13">
    <location>
        <begin position="386"/>
        <end position="404"/>
    </location>
</feature>
<dbReference type="Pfam" id="PF02378">
    <property type="entry name" value="PTS_EIIC"/>
    <property type="match status" value="1"/>
</dbReference>
<evidence type="ECO:0000256" key="12">
    <source>
        <dbReference type="SAM" id="Coils"/>
    </source>
</evidence>
<feature type="coiled-coil region" evidence="12">
    <location>
        <begin position="149"/>
        <end position="179"/>
    </location>
</feature>
<dbReference type="NCBIfam" id="TIGR01427">
    <property type="entry name" value="PTS_IIC_fructo"/>
    <property type="match status" value="1"/>
</dbReference>
<evidence type="ECO:0000259" key="14">
    <source>
        <dbReference type="PROSITE" id="PS51094"/>
    </source>
</evidence>
<keyword evidence="7 17" id="KW-0808">Transferase</keyword>
<feature type="transmembrane region" description="Helical" evidence="13">
    <location>
        <begin position="410"/>
        <end position="428"/>
    </location>
</feature>
<dbReference type="InterPro" id="IPR013011">
    <property type="entry name" value="PTS_EIIB_2"/>
</dbReference>
<dbReference type="PANTHER" id="PTHR30505">
    <property type="entry name" value="FRUCTOSE-LIKE PERMEASE"/>
    <property type="match status" value="1"/>
</dbReference>
<keyword evidence="4" id="KW-1003">Cell membrane</keyword>
<evidence type="ECO:0000256" key="7">
    <source>
        <dbReference type="ARBA" id="ARBA00022679"/>
    </source>
</evidence>
<dbReference type="GO" id="GO:0005886">
    <property type="term" value="C:plasma membrane"/>
    <property type="evidence" value="ECO:0007669"/>
    <property type="project" value="UniProtKB-SubCell"/>
</dbReference>
<protein>
    <submittedName>
        <fullName evidence="17">Fructose-specific phosphotransferase system, enzyme IIABC</fullName>
    </submittedName>
</protein>
<feature type="transmembrane region" description="Helical" evidence="13">
    <location>
        <begin position="327"/>
        <end position="349"/>
    </location>
</feature>
<proteinExistence type="predicted"/>
<dbReference type="GO" id="GO:0005351">
    <property type="term" value="F:carbohydrate:proton symporter activity"/>
    <property type="evidence" value="ECO:0007669"/>
    <property type="project" value="InterPro"/>
</dbReference>
<keyword evidence="11 13" id="KW-0472">Membrane</keyword>
<keyword evidence="8" id="KW-0598">Phosphotransferase system</keyword>
<name>A0A0R2F331_9LACO</name>
<dbReference type="SUPFAM" id="SSF52794">
    <property type="entry name" value="PTS system IIB component-like"/>
    <property type="match status" value="1"/>
</dbReference>
<evidence type="ECO:0000256" key="11">
    <source>
        <dbReference type="ARBA" id="ARBA00023136"/>
    </source>
</evidence>
<evidence type="ECO:0000256" key="5">
    <source>
        <dbReference type="ARBA" id="ARBA00022553"/>
    </source>
</evidence>
<keyword evidence="18" id="KW-1185">Reference proteome</keyword>
<dbReference type="Pfam" id="PF00359">
    <property type="entry name" value="PTS_EIIA_2"/>
    <property type="match status" value="1"/>
</dbReference>
<dbReference type="GO" id="GO:0009401">
    <property type="term" value="P:phosphoenolpyruvate-dependent sugar phosphotransferase system"/>
    <property type="evidence" value="ECO:0007669"/>
    <property type="project" value="UniProtKB-KW"/>
</dbReference>